<dbReference type="EMBL" id="JH993028">
    <property type="protein sequence ID" value="EKX40898.1"/>
    <property type="molecule type" value="Genomic_DNA"/>
</dbReference>
<organism evidence="2">
    <name type="scientific">Guillardia theta (strain CCMP2712)</name>
    <name type="common">Cryptophyte</name>
    <dbReference type="NCBI Taxonomy" id="905079"/>
    <lineage>
        <taxon>Eukaryota</taxon>
        <taxon>Cryptophyceae</taxon>
        <taxon>Pyrenomonadales</taxon>
        <taxon>Geminigeraceae</taxon>
        <taxon>Guillardia</taxon>
    </lineage>
</organism>
<evidence type="ECO:0000313" key="4">
    <source>
        <dbReference type="Proteomes" id="UP000011087"/>
    </source>
</evidence>
<dbReference type="RefSeq" id="XP_005827878.1">
    <property type="nucleotide sequence ID" value="XM_005827821.1"/>
</dbReference>
<feature type="region of interest" description="Disordered" evidence="1">
    <location>
        <begin position="161"/>
        <end position="216"/>
    </location>
</feature>
<dbReference type="KEGG" id="gtt:GUITHDRAFT_113157"/>
<sequence length="216" mass="23636">MAADRKLLGSGAGGAGSQRDRTFNERDSLEGAHAVQSEESIDWTAALMPQLLDLRNENAKLLSICRDQERELQHLRSSPHDSFRPRSSNASSSVPQDMKDGKIVELAKKNRSLNVALEKERAKSGRMATELKRNRLQVLLLCAGTEWLWNRVQEELEEVKKSGGGRDMAGMDARSLPAGANKDGGGGKPTLAFGSKWEEPKEDGADQSPEQKVRGG</sequence>
<feature type="region of interest" description="Disordered" evidence="1">
    <location>
        <begin position="74"/>
        <end position="98"/>
    </location>
</feature>
<evidence type="ECO:0000313" key="3">
    <source>
        <dbReference type="EnsemblProtists" id="EKX40898"/>
    </source>
</evidence>
<keyword evidence="4" id="KW-1185">Reference proteome</keyword>
<accession>L1IXA9</accession>
<evidence type="ECO:0000256" key="1">
    <source>
        <dbReference type="SAM" id="MobiDB-lite"/>
    </source>
</evidence>
<dbReference type="EnsemblProtists" id="EKX40898">
    <property type="protein sequence ID" value="EKX40898"/>
    <property type="gene ID" value="GUITHDRAFT_113157"/>
</dbReference>
<reference evidence="2 4" key="1">
    <citation type="journal article" date="2012" name="Nature">
        <title>Algal genomes reveal evolutionary mosaicism and the fate of nucleomorphs.</title>
        <authorList>
            <consortium name="DOE Joint Genome Institute"/>
            <person name="Curtis B.A."/>
            <person name="Tanifuji G."/>
            <person name="Burki F."/>
            <person name="Gruber A."/>
            <person name="Irimia M."/>
            <person name="Maruyama S."/>
            <person name="Arias M.C."/>
            <person name="Ball S.G."/>
            <person name="Gile G.H."/>
            <person name="Hirakawa Y."/>
            <person name="Hopkins J.F."/>
            <person name="Kuo A."/>
            <person name="Rensing S.A."/>
            <person name="Schmutz J."/>
            <person name="Symeonidi A."/>
            <person name="Elias M."/>
            <person name="Eveleigh R.J."/>
            <person name="Herman E.K."/>
            <person name="Klute M.J."/>
            <person name="Nakayama T."/>
            <person name="Obornik M."/>
            <person name="Reyes-Prieto A."/>
            <person name="Armbrust E.V."/>
            <person name="Aves S.J."/>
            <person name="Beiko R.G."/>
            <person name="Coutinho P."/>
            <person name="Dacks J.B."/>
            <person name="Durnford D.G."/>
            <person name="Fast N.M."/>
            <person name="Green B.R."/>
            <person name="Grisdale C.J."/>
            <person name="Hempel F."/>
            <person name="Henrissat B."/>
            <person name="Hoppner M.P."/>
            <person name="Ishida K."/>
            <person name="Kim E."/>
            <person name="Koreny L."/>
            <person name="Kroth P.G."/>
            <person name="Liu Y."/>
            <person name="Malik S.B."/>
            <person name="Maier U.G."/>
            <person name="McRose D."/>
            <person name="Mock T."/>
            <person name="Neilson J.A."/>
            <person name="Onodera N.T."/>
            <person name="Poole A.M."/>
            <person name="Pritham E.J."/>
            <person name="Richards T.A."/>
            <person name="Rocap G."/>
            <person name="Roy S.W."/>
            <person name="Sarai C."/>
            <person name="Schaack S."/>
            <person name="Shirato S."/>
            <person name="Slamovits C.H."/>
            <person name="Spencer D.F."/>
            <person name="Suzuki S."/>
            <person name="Worden A.Z."/>
            <person name="Zauner S."/>
            <person name="Barry K."/>
            <person name="Bell C."/>
            <person name="Bharti A.K."/>
            <person name="Crow J.A."/>
            <person name="Grimwood J."/>
            <person name="Kramer R."/>
            <person name="Lindquist E."/>
            <person name="Lucas S."/>
            <person name="Salamov A."/>
            <person name="McFadden G.I."/>
            <person name="Lane C.E."/>
            <person name="Keeling P.J."/>
            <person name="Gray M.W."/>
            <person name="Grigoriev I.V."/>
            <person name="Archibald J.M."/>
        </authorList>
    </citation>
    <scope>NUCLEOTIDE SEQUENCE</scope>
    <source>
        <strain evidence="2 4">CCMP2712</strain>
    </source>
</reference>
<dbReference type="AlphaFoldDB" id="L1IXA9"/>
<proteinExistence type="predicted"/>
<name>L1IXA9_GUITC</name>
<gene>
    <name evidence="2" type="ORF">GUITHDRAFT_113157</name>
</gene>
<dbReference type="GeneID" id="17297418"/>
<feature type="region of interest" description="Disordered" evidence="1">
    <location>
        <begin position="1"/>
        <end position="37"/>
    </location>
</feature>
<dbReference type="Proteomes" id="UP000011087">
    <property type="component" value="Unassembled WGS sequence"/>
</dbReference>
<reference evidence="3" key="3">
    <citation type="submission" date="2015-06" db="UniProtKB">
        <authorList>
            <consortium name="EnsemblProtists"/>
        </authorList>
    </citation>
    <scope>IDENTIFICATION</scope>
</reference>
<evidence type="ECO:0000313" key="2">
    <source>
        <dbReference type="EMBL" id="EKX40898.1"/>
    </source>
</evidence>
<feature type="compositionally biased region" description="Basic and acidic residues" evidence="1">
    <location>
        <begin position="74"/>
        <end position="84"/>
    </location>
</feature>
<dbReference type="HOGENOM" id="CLU_1279791_0_0_1"/>
<dbReference type="OrthoDB" id="10258312at2759"/>
<protein>
    <submittedName>
        <fullName evidence="2 3">Uncharacterized protein</fullName>
    </submittedName>
</protein>
<feature type="compositionally biased region" description="Basic and acidic residues" evidence="1">
    <location>
        <begin position="196"/>
        <end position="216"/>
    </location>
</feature>
<feature type="compositionally biased region" description="Basic and acidic residues" evidence="1">
    <location>
        <begin position="18"/>
        <end position="30"/>
    </location>
</feature>
<reference evidence="4" key="2">
    <citation type="submission" date="2012-11" db="EMBL/GenBank/DDBJ databases">
        <authorList>
            <person name="Kuo A."/>
            <person name="Curtis B.A."/>
            <person name="Tanifuji G."/>
            <person name="Burki F."/>
            <person name="Gruber A."/>
            <person name="Irimia M."/>
            <person name="Maruyama S."/>
            <person name="Arias M.C."/>
            <person name="Ball S.G."/>
            <person name="Gile G.H."/>
            <person name="Hirakawa Y."/>
            <person name="Hopkins J.F."/>
            <person name="Rensing S.A."/>
            <person name="Schmutz J."/>
            <person name="Symeonidi A."/>
            <person name="Elias M."/>
            <person name="Eveleigh R.J."/>
            <person name="Herman E.K."/>
            <person name="Klute M.J."/>
            <person name="Nakayama T."/>
            <person name="Obornik M."/>
            <person name="Reyes-Prieto A."/>
            <person name="Armbrust E.V."/>
            <person name="Aves S.J."/>
            <person name="Beiko R.G."/>
            <person name="Coutinho P."/>
            <person name="Dacks J.B."/>
            <person name="Durnford D.G."/>
            <person name="Fast N.M."/>
            <person name="Green B.R."/>
            <person name="Grisdale C."/>
            <person name="Hempe F."/>
            <person name="Henrissat B."/>
            <person name="Hoppner M.P."/>
            <person name="Ishida K.-I."/>
            <person name="Kim E."/>
            <person name="Koreny L."/>
            <person name="Kroth P.G."/>
            <person name="Liu Y."/>
            <person name="Malik S.-B."/>
            <person name="Maier U.G."/>
            <person name="McRose D."/>
            <person name="Mock T."/>
            <person name="Neilson J.A."/>
            <person name="Onodera N.T."/>
            <person name="Poole A.M."/>
            <person name="Pritham E.J."/>
            <person name="Richards T.A."/>
            <person name="Rocap G."/>
            <person name="Roy S.W."/>
            <person name="Sarai C."/>
            <person name="Schaack S."/>
            <person name="Shirato S."/>
            <person name="Slamovits C.H."/>
            <person name="Spencer D.F."/>
            <person name="Suzuki S."/>
            <person name="Worden A.Z."/>
            <person name="Zauner S."/>
            <person name="Barry K."/>
            <person name="Bell C."/>
            <person name="Bharti A.K."/>
            <person name="Crow J.A."/>
            <person name="Grimwood J."/>
            <person name="Kramer R."/>
            <person name="Lindquist E."/>
            <person name="Lucas S."/>
            <person name="Salamov A."/>
            <person name="McFadden G.I."/>
            <person name="Lane C.E."/>
            <person name="Keeling P.J."/>
            <person name="Gray M.W."/>
            <person name="Grigoriev I.V."/>
            <person name="Archibald J.M."/>
        </authorList>
    </citation>
    <scope>NUCLEOTIDE SEQUENCE</scope>
    <source>
        <strain evidence="4">CCMP2712</strain>
    </source>
</reference>
<dbReference type="PaxDb" id="55529-EKX40898"/>